<dbReference type="SUPFAM" id="SSF81383">
    <property type="entry name" value="F-box domain"/>
    <property type="match status" value="1"/>
</dbReference>
<dbReference type="PANTHER" id="PTHR35828:SF23">
    <property type="entry name" value="F-BOX DOMAIN-CONTAINING PROTEIN"/>
    <property type="match status" value="1"/>
</dbReference>
<dbReference type="Gramene" id="TVU37372">
    <property type="protein sequence ID" value="TVU37372"/>
    <property type="gene ID" value="EJB05_10683"/>
</dbReference>
<feature type="non-terminal residue" evidence="2">
    <location>
        <position position="1"/>
    </location>
</feature>
<sequence length="219" mass="24211">MTSLPLDLLLEIAACSDPVTLVRCAATCRDFRRRMTDDLTFCGRLRLRHADCFVPSLLRDCLIEQNNKGHEIELHLVDTTTADATARMLTAAEGFPPPHEPWRRPKPLASRDGLVLIREYGGELRVCDPATGHNVTLPPVPTFLERKAIYWEPYILLVGDVEGGAGAGVGRRSFQVLKTNLTLSYDDGAVLCNSTPSRRRTARGAPTLKSRILGYVASR</sequence>
<evidence type="ECO:0000259" key="1">
    <source>
        <dbReference type="Pfam" id="PF12937"/>
    </source>
</evidence>
<dbReference type="AlphaFoldDB" id="A0A5J9VLS2"/>
<evidence type="ECO:0000313" key="2">
    <source>
        <dbReference type="EMBL" id="TVU37372.1"/>
    </source>
</evidence>
<name>A0A5J9VLS2_9POAL</name>
<feature type="domain" description="F-box" evidence="1">
    <location>
        <begin position="2"/>
        <end position="38"/>
    </location>
</feature>
<dbReference type="Proteomes" id="UP000324897">
    <property type="component" value="Chromosome 4"/>
</dbReference>
<keyword evidence="3" id="KW-1185">Reference proteome</keyword>
<accession>A0A5J9VLS2</accession>
<dbReference type="PANTHER" id="PTHR35828">
    <property type="entry name" value="OS08G0203800 PROTEIN-RELATED"/>
    <property type="match status" value="1"/>
</dbReference>
<dbReference type="Pfam" id="PF12937">
    <property type="entry name" value="F-box-like"/>
    <property type="match status" value="1"/>
</dbReference>
<proteinExistence type="predicted"/>
<reference evidence="2 3" key="1">
    <citation type="journal article" date="2019" name="Sci. Rep.">
        <title>A high-quality genome of Eragrostis curvula grass provides insights into Poaceae evolution and supports new strategies to enhance forage quality.</title>
        <authorList>
            <person name="Carballo J."/>
            <person name="Santos B.A.C.M."/>
            <person name="Zappacosta D."/>
            <person name="Garbus I."/>
            <person name="Selva J.P."/>
            <person name="Gallo C.A."/>
            <person name="Diaz A."/>
            <person name="Albertini E."/>
            <person name="Caccamo M."/>
            <person name="Echenique V."/>
        </authorList>
    </citation>
    <scope>NUCLEOTIDE SEQUENCE [LARGE SCALE GENOMIC DNA]</scope>
    <source>
        <strain evidence="3">cv. Victoria</strain>
        <tissue evidence="2">Leaf</tissue>
    </source>
</reference>
<dbReference type="Gene3D" id="1.20.1280.50">
    <property type="match status" value="1"/>
</dbReference>
<dbReference type="OrthoDB" id="695200at2759"/>
<comment type="caution">
    <text evidence="2">The sequence shown here is derived from an EMBL/GenBank/DDBJ whole genome shotgun (WGS) entry which is preliminary data.</text>
</comment>
<dbReference type="EMBL" id="RWGY01000007">
    <property type="protein sequence ID" value="TVU37372.1"/>
    <property type="molecule type" value="Genomic_DNA"/>
</dbReference>
<dbReference type="InterPro" id="IPR001810">
    <property type="entry name" value="F-box_dom"/>
</dbReference>
<protein>
    <recommendedName>
        <fullName evidence="1">F-box domain-containing protein</fullName>
    </recommendedName>
</protein>
<organism evidence="2 3">
    <name type="scientific">Eragrostis curvula</name>
    <name type="common">weeping love grass</name>
    <dbReference type="NCBI Taxonomy" id="38414"/>
    <lineage>
        <taxon>Eukaryota</taxon>
        <taxon>Viridiplantae</taxon>
        <taxon>Streptophyta</taxon>
        <taxon>Embryophyta</taxon>
        <taxon>Tracheophyta</taxon>
        <taxon>Spermatophyta</taxon>
        <taxon>Magnoliopsida</taxon>
        <taxon>Liliopsida</taxon>
        <taxon>Poales</taxon>
        <taxon>Poaceae</taxon>
        <taxon>PACMAD clade</taxon>
        <taxon>Chloridoideae</taxon>
        <taxon>Eragrostideae</taxon>
        <taxon>Eragrostidinae</taxon>
        <taxon>Eragrostis</taxon>
    </lineage>
</organism>
<gene>
    <name evidence="2" type="ORF">EJB05_10683</name>
</gene>
<evidence type="ECO:0000313" key="3">
    <source>
        <dbReference type="Proteomes" id="UP000324897"/>
    </source>
</evidence>
<dbReference type="CDD" id="cd09917">
    <property type="entry name" value="F-box_SF"/>
    <property type="match status" value="1"/>
</dbReference>
<dbReference type="InterPro" id="IPR036047">
    <property type="entry name" value="F-box-like_dom_sf"/>
</dbReference>